<dbReference type="InterPro" id="IPR011855">
    <property type="entry name" value="Phgtail_TP901_1"/>
</dbReference>
<reference evidence="1" key="1">
    <citation type="submission" date="2018-01" db="EMBL/GenBank/DDBJ databases">
        <title>A diatom virus reveals a new lineage of giant single stranded DNA viruses originating from double stranded DNA phage.</title>
        <authorList>
            <person name="Carlson M.C.G."/>
            <person name="Frischkorn K.R."/>
            <person name="Brumfield S."/>
            <person name="Rocap G."/>
        </authorList>
    </citation>
    <scope>NUCLEOTIDE SEQUENCE</scope>
    <source>
        <strain evidence="1">PmDNAV1</strain>
    </source>
</reference>
<dbReference type="Pfam" id="PF06199">
    <property type="entry name" value="Phage_tail_2"/>
    <property type="match status" value="1"/>
</dbReference>
<accession>A0A678WD52</accession>
<proteinExistence type="predicted"/>
<name>A0A678WD52_9VIRU</name>
<evidence type="ECO:0000313" key="1">
    <source>
        <dbReference type="EMBL" id="AYJ09390.1"/>
    </source>
</evidence>
<sequence length="150" mass="15412">MATTTVAFSKVLIKKGDGASPEAYAQPCLINGSRAIQITASYSEDVIPDCDNPDDPAQILRQADSISVTISGAGKLHQDDAKTYVDLALGGASANWSIEVGTAGATGAFKIRAPFVVTDFSINTQRPTTAECDISLASSGLTASSVSALT</sequence>
<gene>
    <name evidence="1" type="ORF">PmDNAV2_gp15</name>
</gene>
<organism evidence="1">
    <name type="scientific">Pseudo-nitzschia multiseries DNA virus</name>
    <dbReference type="NCBI Taxonomy" id="2364897"/>
    <lineage>
        <taxon>Viruses</taxon>
    </lineage>
</organism>
<dbReference type="EMBL" id="MG841151">
    <property type="protein sequence ID" value="AYJ09390.1"/>
    <property type="molecule type" value="Genomic_DNA"/>
</dbReference>
<protein>
    <submittedName>
        <fullName evidence="1">Uncharacterized protein</fullName>
    </submittedName>
</protein>